<dbReference type="EMBL" id="JAAAJB010000269">
    <property type="protein sequence ID" value="KAG0259855.1"/>
    <property type="molecule type" value="Genomic_DNA"/>
</dbReference>
<reference evidence="5" key="1">
    <citation type="journal article" date="2020" name="Fungal Divers.">
        <title>Resolving the Mortierellaceae phylogeny through synthesis of multi-gene phylogenetics and phylogenomics.</title>
        <authorList>
            <person name="Vandepol N."/>
            <person name="Liber J."/>
            <person name="Desiro A."/>
            <person name="Na H."/>
            <person name="Kennedy M."/>
            <person name="Barry K."/>
            <person name="Grigoriev I.V."/>
            <person name="Miller A.N."/>
            <person name="O'Donnell K."/>
            <person name="Stajich J.E."/>
            <person name="Bonito G."/>
        </authorList>
    </citation>
    <scope>NUCLEOTIDE SEQUENCE</scope>
    <source>
        <strain evidence="5">BC1065</strain>
    </source>
</reference>
<evidence type="ECO:0000256" key="2">
    <source>
        <dbReference type="PROSITE-ProRule" id="PRU00176"/>
    </source>
</evidence>
<evidence type="ECO:0000256" key="3">
    <source>
        <dbReference type="SAM" id="MobiDB-lite"/>
    </source>
</evidence>
<evidence type="ECO:0000256" key="1">
    <source>
        <dbReference type="ARBA" id="ARBA00022884"/>
    </source>
</evidence>
<dbReference type="OrthoDB" id="417481at2759"/>
<feature type="region of interest" description="Disordered" evidence="3">
    <location>
        <begin position="224"/>
        <end position="246"/>
    </location>
</feature>
<dbReference type="InterPro" id="IPR034862">
    <property type="entry name" value="Fungal_Mei2-like_RRM3"/>
</dbReference>
<comment type="caution">
    <text evidence="5">The sequence shown here is derived from an EMBL/GenBank/DDBJ whole genome shotgun (WGS) entry which is preliminary data.</text>
</comment>
<proteinExistence type="predicted"/>
<dbReference type="PANTHER" id="PTHR23189">
    <property type="entry name" value="RNA RECOGNITION MOTIF-CONTAINING"/>
    <property type="match status" value="1"/>
</dbReference>
<feature type="domain" description="RRM" evidence="4">
    <location>
        <begin position="379"/>
        <end position="475"/>
    </location>
</feature>
<dbReference type="Gene3D" id="3.30.70.330">
    <property type="match status" value="2"/>
</dbReference>
<evidence type="ECO:0000259" key="4">
    <source>
        <dbReference type="PROSITE" id="PS50102"/>
    </source>
</evidence>
<gene>
    <name evidence="5" type="ORF">DFQ27_003844</name>
</gene>
<keyword evidence="6" id="KW-1185">Reference proteome</keyword>
<dbReference type="GO" id="GO:0003723">
    <property type="term" value="F:RNA binding"/>
    <property type="evidence" value="ECO:0007669"/>
    <property type="project" value="UniProtKB-UniRule"/>
</dbReference>
<organism evidence="5 6">
    <name type="scientific">Actinomortierella ambigua</name>
    <dbReference type="NCBI Taxonomy" id="1343610"/>
    <lineage>
        <taxon>Eukaryota</taxon>
        <taxon>Fungi</taxon>
        <taxon>Fungi incertae sedis</taxon>
        <taxon>Mucoromycota</taxon>
        <taxon>Mortierellomycotina</taxon>
        <taxon>Mortierellomycetes</taxon>
        <taxon>Mortierellales</taxon>
        <taxon>Mortierellaceae</taxon>
        <taxon>Actinomortierella</taxon>
    </lineage>
</organism>
<dbReference type="Pfam" id="PF00076">
    <property type="entry name" value="RRM_1"/>
    <property type="match status" value="1"/>
</dbReference>
<feature type="compositionally biased region" description="Low complexity" evidence="3">
    <location>
        <begin position="315"/>
        <end position="345"/>
    </location>
</feature>
<feature type="compositionally biased region" description="Polar residues" evidence="3">
    <location>
        <begin position="172"/>
        <end position="181"/>
    </location>
</feature>
<dbReference type="InterPro" id="IPR007201">
    <property type="entry name" value="Mei2-like_Rrm_C"/>
</dbReference>
<sequence>MSIWPARKMFEEFGDVKGIYTQYVRSRGILYLEFFDIRNAIEALGRLNGAVVMQHTITIQCCTDQEMSQHQMFVYGSILSYDFQPGSGATTIMVSYYDIHCAAAAVNDICEKNQNGKAQCWAECIVQHQPRNNQESYSERSALYSTSSAAFSASPATSSTSPDFYSPRPAFNYNQSTTQSGRGIDGGVSPEPVSLSTSSNDLHSVDGIDLVATTTRLMDMKLISPTPEDSIGPRKKHGHAAVTSTAFSRATSANTLDTKGADRSAKAVSFSAKLPAPPTSATTDASSDSSTNMATSSHKVGNTRRARSFSVASVTVVSKSPRSSLSSSGSTPSTSTTSSTTTHVSAAEKSSNELSGTGSSKGILSNLIEGNGGPSDKRTTLMVRNIPNKYTQQMFLEWINQTHHGKFDFLYLRMDFKNKCNVGYAFVNFISVEAIESFAKAHVGQRWPRFNSDKICELAYAKVQGQDALVDKFRNSSVMKEDPSFRPMILYTSGPRVGEVKPFPESNVNQEHPSRPFNSVRRRHSSKV</sequence>
<dbReference type="Pfam" id="PF04059">
    <property type="entry name" value="RRM_2"/>
    <property type="match status" value="1"/>
</dbReference>
<protein>
    <recommendedName>
        <fullName evidence="4">RRM domain-containing protein</fullName>
    </recommendedName>
</protein>
<dbReference type="InterPro" id="IPR035979">
    <property type="entry name" value="RBD_domain_sf"/>
</dbReference>
<dbReference type="SUPFAM" id="SSF54928">
    <property type="entry name" value="RNA-binding domain, RBD"/>
    <property type="match status" value="2"/>
</dbReference>
<accession>A0A9P6U469</accession>
<dbReference type="AlphaFoldDB" id="A0A9P6U469"/>
<dbReference type="Proteomes" id="UP000807716">
    <property type="component" value="Unassembled WGS sequence"/>
</dbReference>
<dbReference type="InterPro" id="IPR000504">
    <property type="entry name" value="RRM_dom"/>
</dbReference>
<feature type="region of interest" description="Disordered" evidence="3">
    <location>
        <begin position="152"/>
        <end position="202"/>
    </location>
</feature>
<keyword evidence="1 2" id="KW-0694">RNA-binding</keyword>
<name>A0A9P6U469_9FUNG</name>
<feature type="compositionally biased region" description="Low complexity" evidence="3">
    <location>
        <begin position="279"/>
        <end position="297"/>
    </location>
</feature>
<feature type="compositionally biased region" description="Low complexity" evidence="3">
    <location>
        <begin position="152"/>
        <end position="161"/>
    </location>
</feature>
<dbReference type="CDD" id="cd12532">
    <property type="entry name" value="RRM3_MEI2_fungi"/>
    <property type="match status" value="1"/>
</dbReference>
<evidence type="ECO:0000313" key="6">
    <source>
        <dbReference type="Proteomes" id="UP000807716"/>
    </source>
</evidence>
<feature type="region of interest" description="Disordered" evidence="3">
    <location>
        <begin position="269"/>
        <end position="379"/>
    </location>
</feature>
<feature type="compositionally biased region" description="Polar residues" evidence="3">
    <location>
        <begin position="348"/>
        <end position="363"/>
    </location>
</feature>
<feature type="region of interest" description="Disordered" evidence="3">
    <location>
        <begin position="501"/>
        <end position="528"/>
    </location>
</feature>
<evidence type="ECO:0000313" key="5">
    <source>
        <dbReference type="EMBL" id="KAG0259855.1"/>
    </source>
</evidence>
<dbReference type="PROSITE" id="PS50102">
    <property type="entry name" value="RRM"/>
    <property type="match status" value="1"/>
</dbReference>
<dbReference type="InterPro" id="IPR012677">
    <property type="entry name" value="Nucleotide-bd_a/b_plait_sf"/>
</dbReference>